<evidence type="ECO:0000256" key="1">
    <source>
        <dbReference type="SAM" id="Phobius"/>
    </source>
</evidence>
<reference evidence="2 3" key="1">
    <citation type="submission" date="2016-09" db="EMBL/GenBank/DDBJ databases">
        <authorList>
            <person name="Capua I."/>
            <person name="De Benedictis P."/>
            <person name="Joannis T."/>
            <person name="Lombin L.H."/>
            <person name="Cattoli G."/>
        </authorList>
    </citation>
    <scope>NUCLEOTIDE SEQUENCE [LARGE SCALE GENOMIC DNA]</scope>
    <source>
        <strain evidence="2 3">A7P-90m</strain>
    </source>
</reference>
<gene>
    <name evidence="2" type="ORF">SAMN05216323_103615</name>
</gene>
<evidence type="ECO:0000313" key="3">
    <source>
        <dbReference type="Proteomes" id="UP000199452"/>
    </source>
</evidence>
<keyword evidence="1" id="KW-1133">Transmembrane helix</keyword>
<dbReference type="STRING" id="1640674.SAMN05216323_103615"/>
<evidence type="ECO:0000313" key="2">
    <source>
        <dbReference type="EMBL" id="SDC55080.1"/>
    </source>
</evidence>
<name>A0A1G6MHW5_9BACT</name>
<feature type="transmembrane region" description="Helical" evidence="1">
    <location>
        <begin position="44"/>
        <end position="61"/>
    </location>
</feature>
<proteinExistence type="predicted"/>
<sequence>MKFKKVDEGCIISLQITKSSLCKNSVFSVVKFLFYLIMRNAPYTIPYTYIILFNINLAPLLE</sequence>
<organism evidence="2 3">
    <name type="scientific">Williamwhitmania taraxaci</name>
    <dbReference type="NCBI Taxonomy" id="1640674"/>
    <lineage>
        <taxon>Bacteria</taxon>
        <taxon>Pseudomonadati</taxon>
        <taxon>Bacteroidota</taxon>
        <taxon>Bacteroidia</taxon>
        <taxon>Bacteroidales</taxon>
        <taxon>Williamwhitmaniaceae</taxon>
        <taxon>Williamwhitmania</taxon>
    </lineage>
</organism>
<protein>
    <submittedName>
        <fullName evidence="2">Uncharacterized protein</fullName>
    </submittedName>
</protein>
<dbReference type="AlphaFoldDB" id="A0A1G6MHW5"/>
<keyword evidence="1" id="KW-0472">Membrane</keyword>
<dbReference type="EMBL" id="FMYP01000036">
    <property type="protein sequence ID" value="SDC55080.1"/>
    <property type="molecule type" value="Genomic_DNA"/>
</dbReference>
<keyword evidence="3" id="KW-1185">Reference proteome</keyword>
<dbReference type="Proteomes" id="UP000199452">
    <property type="component" value="Unassembled WGS sequence"/>
</dbReference>
<accession>A0A1G6MHW5</accession>
<keyword evidence="1" id="KW-0812">Transmembrane</keyword>